<name>A0A160T9F4_9ZZZZ</name>
<evidence type="ECO:0000313" key="7">
    <source>
        <dbReference type="EMBL" id="CUS40815.1"/>
    </source>
</evidence>
<evidence type="ECO:0000256" key="5">
    <source>
        <dbReference type="ARBA" id="ARBA00023136"/>
    </source>
</evidence>
<dbReference type="GO" id="GO:0005886">
    <property type="term" value="C:plasma membrane"/>
    <property type="evidence" value="ECO:0007669"/>
    <property type="project" value="UniProtKB-SubCell"/>
</dbReference>
<dbReference type="EMBL" id="CZQC01000026">
    <property type="protein sequence ID" value="CUS40815.1"/>
    <property type="molecule type" value="Genomic_DNA"/>
</dbReference>
<evidence type="ECO:0000256" key="2">
    <source>
        <dbReference type="ARBA" id="ARBA00022475"/>
    </source>
</evidence>
<dbReference type="PANTHER" id="PTHR30558">
    <property type="entry name" value="EXBD MEMBRANE COMPONENT OF PMF-DRIVEN MACROMOLECULE IMPORT SYSTEM"/>
    <property type="match status" value="1"/>
</dbReference>
<accession>A0A160T9F4</accession>
<gene>
    <name evidence="7" type="ORF">MGWOODY_Tha2026</name>
</gene>
<dbReference type="AlphaFoldDB" id="A0A160T9F4"/>
<protein>
    <submittedName>
        <fullName evidence="7">Biopolymer transport protein ExbD/TolR</fullName>
    </submittedName>
</protein>
<keyword evidence="5 6" id="KW-0472">Membrane</keyword>
<dbReference type="InterPro" id="IPR003400">
    <property type="entry name" value="ExbD"/>
</dbReference>
<comment type="subcellular location">
    <subcellularLocation>
        <location evidence="1">Cell membrane</location>
        <topology evidence="1">Single-pass membrane protein</topology>
    </subcellularLocation>
</comment>
<sequence length="142" mass="15697">MFSLNTSARRARPISLTALIDVVFILLMFFMLTSSFSQWQMLDLTIPSTHQAAKDDVPPVIIVYGDDMGLLTDTLKRPINISDLPMQLTGEALTKPIILSAEEAVSLSRIIATYEQLKQLGFNTIHISQAIKSTTQGDENEG</sequence>
<dbReference type="GO" id="GO:0022857">
    <property type="term" value="F:transmembrane transporter activity"/>
    <property type="evidence" value="ECO:0007669"/>
    <property type="project" value="InterPro"/>
</dbReference>
<organism evidence="7">
    <name type="scientific">hydrothermal vent metagenome</name>
    <dbReference type="NCBI Taxonomy" id="652676"/>
    <lineage>
        <taxon>unclassified sequences</taxon>
        <taxon>metagenomes</taxon>
        <taxon>ecological metagenomes</taxon>
    </lineage>
</organism>
<evidence type="ECO:0000256" key="6">
    <source>
        <dbReference type="SAM" id="Phobius"/>
    </source>
</evidence>
<reference evidence="7" key="1">
    <citation type="submission" date="2015-10" db="EMBL/GenBank/DDBJ databases">
        <authorList>
            <person name="Gilbert D.G."/>
        </authorList>
    </citation>
    <scope>NUCLEOTIDE SEQUENCE</scope>
</reference>
<dbReference type="PANTHER" id="PTHR30558:SF3">
    <property type="entry name" value="BIOPOLYMER TRANSPORT PROTEIN EXBD-RELATED"/>
    <property type="match status" value="1"/>
</dbReference>
<evidence type="ECO:0000256" key="3">
    <source>
        <dbReference type="ARBA" id="ARBA00022692"/>
    </source>
</evidence>
<keyword evidence="4 6" id="KW-1133">Transmembrane helix</keyword>
<keyword evidence="3 6" id="KW-0812">Transmembrane</keyword>
<keyword evidence="2" id="KW-1003">Cell membrane</keyword>
<evidence type="ECO:0000256" key="4">
    <source>
        <dbReference type="ARBA" id="ARBA00022989"/>
    </source>
</evidence>
<dbReference type="Pfam" id="PF02472">
    <property type="entry name" value="ExbD"/>
    <property type="match status" value="1"/>
</dbReference>
<evidence type="ECO:0000256" key="1">
    <source>
        <dbReference type="ARBA" id="ARBA00004162"/>
    </source>
</evidence>
<proteinExistence type="predicted"/>
<feature type="transmembrane region" description="Helical" evidence="6">
    <location>
        <begin position="12"/>
        <end position="32"/>
    </location>
</feature>